<keyword evidence="3" id="KW-1185">Reference proteome</keyword>
<evidence type="ECO:0000313" key="2">
    <source>
        <dbReference type="EMBL" id="UNI21850.1"/>
    </source>
</evidence>
<protein>
    <submittedName>
        <fullName evidence="2">Uncharacterized protein</fullName>
    </submittedName>
</protein>
<dbReference type="RefSeq" id="XP_047845331.1">
    <property type="nucleotide sequence ID" value="XM_047989332.1"/>
</dbReference>
<feature type="region of interest" description="Disordered" evidence="1">
    <location>
        <begin position="1"/>
        <end position="63"/>
    </location>
</feature>
<feature type="compositionally biased region" description="Pro residues" evidence="1">
    <location>
        <begin position="45"/>
        <end position="57"/>
    </location>
</feature>
<dbReference type="KEGG" id="ptkz:JDV02_007802"/>
<name>A0A9Q8QLD9_9HYPO</name>
<organism evidence="2 3">
    <name type="scientific">Purpureocillium takamizusanense</name>
    <dbReference type="NCBI Taxonomy" id="2060973"/>
    <lineage>
        <taxon>Eukaryota</taxon>
        <taxon>Fungi</taxon>
        <taxon>Dikarya</taxon>
        <taxon>Ascomycota</taxon>
        <taxon>Pezizomycotina</taxon>
        <taxon>Sordariomycetes</taxon>
        <taxon>Hypocreomycetidae</taxon>
        <taxon>Hypocreales</taxon>
        <taxon>Ophiocordycipitaceae</taxon>
        <taxon>Purpureocillium</taxon>
    </lineage>
</organism>
<evidence type="ECO:0000256" key="1">
    <source>
        <dbReference type="SAM" id="MobiDB-lite"/>
    </source>
</evidence>
<dbReference type="Proteomes" id="UP000829364">
    <property type="component" value="Chromosome 7"/>
</dbReference>
<sequence length="242" mass="25473">MQSVSRDPQPDGSDAHHNHRARLHPRLPQPVMVALPRERPLHGAPTPPMPIPDPWRPGPTRGHPAETDNRACVLQNQTASETTYTIFCPTDTPAACDISLEFPFIIVEGQSTLKFHGTLTSTYIADLACNMNGTTAATCSGYSSYASGYTNGHHTGPTEVSWTSTLSGSHVQWGVLTLTDKPTTTDNSLNVTPTDITVPTVASSVLYGPNITSTSAGGSTVVDRCLLSVAVGAALLVAAVSG</sequence>
<evidence type="ECO:0000313" key="3">
    <source>
        <dbReference type="Proteomes" id="UP000829364"/>
    </source>
</evidence>
<dbReference type="OrthoDB" id="4991875at2759"/>
<reference evidence="2" key="1">
    <citation type="submission" date="2021-11" db="EMBL/GenBank/DDBJ databases">
        <title>Purpureocillium_takamizusanense_genome.</title>
        <authorList>
            <person name="Nguyen N.-H."/>
        </authorList>
    </citation>
    <scope>NUCLEOTIDE SEQUENCE</scope>
    <source>
        <strain evidence="2">PT3</strain>
    </source>
</reference>
<dbReference type="EMBL" id="CP086360">
    <property type="protein sequence ID" value="UNI21850.1"/>
    <property type="molecule type" value="Genomic_DNA"/>
</dbReference>
<gene>
    <name evidence="2" type="ORF">JDV02_007802</name>
</gene>
<accession>A0A9Q8QLD9</accession>
<dbReference type="GeneID" id="72069750"/>
<dbReference type="AlphaFoldDB" id="A0A9Q8QLD9"/>
<proteinExistence type="predicted"/>